<dbReference type="VEuPathDB" id="FungiDB:BO78DRAFT_10074"/>
<keyword evidence="1" id="KW-1133">Transmembrane helix</keyword>
<organism evidence="2 3">
    <name type="scientific">Aspergillus sclerotiicarbonarius (strain CBS 121057 / IBT 28362)</name>
    <dbReference type="NCBI Taxonomy" id="1448318"/>
    <lineage>
        <taxon>Eukaryota</taxon>
        <taxon>Fungi</taxon>
        <taxon>Dikarya</taxon>
        <taxon>Ascomycota</taxon>
        <taxon>Pezizomycotina</taxon>
        <taxon>Eurotiomycetes</taxon>
        <taxon>Eurotiomycetidae</taxon>
        <taxon>Eurotiales</taxon>
        <taxon>Aspergillaceae</taxon>
        <taxon>Aspergillus</taxon>
        <taxon>Aspergillus subgen. Circumdati</taxon>
    </lineage>
</organism>
<dbReference type="AlphaFoldDB" id="A0A319EHX1"/>
<accession>A0A319EHX1</accession>
<evidence type="ECO:0000313" key="3">
    <source>
        <dbReference type="Proteomes" id="UP000248423"/>
    </source>
</evidence>
<feature type="transmembrane region" description="Helical" evidence="1">
    <location>
        <begin position="12"/>
        <end position="33"/>
    </location>
</feature>
<reference evidence="2 3" key="1">
    <citation type="submission" date="2018-02" db="EMBL/GenBank/DDBJ databases">
        <title>The genomes of Aspergillus section Nigri reveals drivers in fungal speciation.</title>
        <authorList>
            <consortium name="DOE Joint Genome Institute"/>
            <person name="Vesth T.C."/>
            <person name="Nybo J."/>
            <person name="Theobald S."/>
            <person name="Brandl J."/>
            <person name="Frisvad J.C."/>
            <person name="Nielsen K.F."/>
            <person name="Lyhne E.K."/>
            <person name="Kogle M.E."/>
            <person name="Kuo A."/>
            <person name="Riley R."/>
            <person name="Clum A."/>
            <person name="Nolan M."/>
            <person name="Lipzen A."/>
            <person name="Salamov A."/>
            <person name="Henrissat B."/>
            <person name="Wiebenga A."/>
            <person name="De vries R.P."/>
            <person name="Grigoriev I.V."/>
            <person name="Mortensen U.H."/>
            <person name="Andersen M.R."/>
            <person name="Baker S.E."/>
        </authorList>
    </citation>
    <scope>NUCLEOTIDE SEQUENCE [LARGE SCALE GENOMIC DNA]</scope>
    <source>
        <strain evidence="2 3">CBS 121057</strain>
    </source>
</reference>
<keyword evidence="1" id="KW-0812">Transmembrane</keyword>
<evidence type="ECO:0000256" key="1">
    <source>
        <dbReference type="SAM" id="Phobius"/>
    </source>
</evidence>
<protein>
    <submittedName>
        <fullName evidence="2">Uncharacterized protein</fullName>
    </submittedName>
</protein>
<gene>
    <name evidence="2" type="ORF">BO78DRAFT_10074</name>
</gene>
<name>A0A319EHX1_ASPSB</name>
<evidence type="ECO:0000313" key="2">
    <source>
        <dbReference type="EMBL" id="PYI09912.1"/>
    </source>
</evidence>
<dbReference type="Proteomes" id="UP000248423">
    <property type="component" value="Unassembled WGS sequence"/>
</dbReference>
<proteinExistence type="predicted"/>
<sequence>MPVRVPFRCHRLAGMMTTYQTYVTKLCLVVLVVSHRFPRRLRYRILHGLTALSFLLSAPHLLLSGRRSQVSWTIMAQITMV</sequence>
<dbReference type="EMBL" id="KZ826324">
    <property type="protein sequence ID" value="PYI09912.1"/>
    <property type="molecule type" value="Genomic_DNA"/>
</dbReference>
<keyword evidence="3" id="KW-1185">Reference proteome</keyword>
<keyword evidence="1" id="KW-0472">Membrane</keyword>